<organism evidence="1 2">
    <name type="scientific">Mycobacterium parmense</name>
    <dbReference type="NCBI Taxonomy" id="185642"/>
    <lineage>
        <taxon>Bacteria</taxon>
        <taxon>Bacillati</taxon>
        <taxon>Actinomycetota</taxon>
        <taxon>Actinomycetes</taxon>
        <taxon>Mycobacteriales</taxon>
        <taxon>Mycobacteriaceae</taxon>
        <taxon>Mycobacterium</taxon>
        <taxon>Mycobacterium simiae complex</taxon>
    </lineage>
</organism>
<sequence>MAVVVEVVVEVDVEVEVDADLFEEPHAATDSAVAPATATTARRVNRDVGQLAGINVSPIVGGPTETFTR</sequence>
<reference evidence="1 2" key="1">
    <citation type="journal article" date="2019" name="Emerg. Microbes Infect.">
        <title>Comprehensive subspecies identification of 175 nontuberculous mycobacteria species based on 7547 genomic profiles.</title>
        <authorList>
            <person name="Matsumoto Y."/>
            <person name="Kinjo T."/>
            <person name="Motooka D."/>
            <person name="Nabeya D."/>
            <person name="Jung N."/>
            <person name="Uechi K."/>
            <person name="Horii T."/>
            <person name="Iida T."/>
            <person name="Fujita J."/>
            <person name="Nakamura S."/>
        </authorList>
    </citation>
    <scope>NUCLEOTIDE SEQUENCE [LARGE SCALE GENOMIC DNA]</scope>
    <source>
        <strain evidence="1 2">JCM 14742</strain>
    </source>
</reference>
<protein>
    <submittedName>
        <fullName evidence="1">Uncharacterized protein</fullName>
    </submittedName>
</protein>
<proteinExistence type="predicted"/>
<evidence type="ECO:0000313" key="2">
    <source>
        <dbReference type="Proteomes" id="UP000467105"/>
    </source>
</evidence>
<name>A0A7I7YRX8_9MYCO</name>
<gene>
    <name evidence="1" type="ORF">MPRM_18890</name>
</gene>
<evidence type="ECO:0000313" key="1">
    <source>
        <dbReference type="EMBL" id="BBZ44608.1"/>
    </source>
</evidence>
<keyword evidence="2" id="KW-1185">Reference proteome</keyword>
<dbReference type="Proteomes" id="UP000467105">
    <property type="component" value="Chromosome"/>
</dbReference>
<dbReference type="EMBL" id="AP022614">
    <property type="protein sequence ID" value="BBZ44608.1"/>
    <property type="molecule type" value="Genomic_DNA"/>
</dbReference>
<accession>A0A7I7YRX8</accession>
<dbReference type="AlphaFoldDB" id="A0A7I7YRX8"/>